<dbReference type="SUPFAM" id="SSF52058">
    <property type="entry name" value="L domain-like"/>
    <property type="match status" value="1"/>
</dbReference>
<dbReference type="InterPro" id="IPR032675">
    <property type="entry name" value="LRR_dom_sf"/>
</dbReference>
<dbReference type="PANTHER" id="PTHR11017">
    <property type="entry name" value="LEUCINE-RICH REPEAT-CONTAINING PROTEIN"/>
    <property type="match status" value="1"/>
</dbReference>
<sequence>MYNVRFLKFYQWENYSPVRLPHGLKYLPDELRYLHWVGYPSKVLPSNLSLENLIELDLSHSKVERLWEGKKHAPKLKRLILSYSWYLTRIPDLSDSPCLEVINLKDCRRLLDISLSIQELLLNNCHLMEIPEDIGCLSSLERLELDGNDFGSLPKSMKQLSMLTELYVNDCNELQSLTELPPNLGYLEAMNCEQLQTPPDASEFAQVVAERCRNGVPYLHCIYMNSSKLNQKALSNILAVSLQIIQHRATAEKVKI</sequence>
<evidence type="ECO:0000313" key="3">
    <source>
        <dbReference type="EMBL" id="KAK0578679.1"/>
    </source>
</evidence>
<dbReference type="InterPro" id="IPR044974">
    <property type="entry name" value="Disease_R_plants"/>
</dbReference>
<accession>A0AA39V7P4</accession>
<dbReference type="EMBL" id="JAUESC010000385">
    <property type="protein sequence ID" value="KAK0578679.1"/>
    <property type="molecule type" value="Genomic_DNA"/>
</dbReference>
<keyword evidence="4" id="KW-1185">Reference proteome</keyword>
<evidence type="ECO:0000256" key="1">
    <source>
        <dbReference type="ARBA" id="ARBA00022614"/>
    </source>
</evidence>
<gene>
    <name evidence="3" type="ORF">LWI29_014322</name>
</gene>
<protein>
    <submittedName>
        <fullName evidence="3">Uncharacterized protein</fullName>
    </submittedName>
</protein>
<dbReference type="InterPro" id="IPR011713">
    <property type="entry name" value="Leu-rich_rpt_3"/>
</dbReference>
<dbReference type="GO" id="GO:0006952">
    <property type="term" value="P:defense response"/>
    <property type="evidence" value="ECO:0007669"/>
    <property type="project" value="InterPro"/>
</dbReference>
<reference evidence="3" key="1">
    <citation type="journal article" date="2022" name="Plant J.">
        <title>Strategies of tolerance reflected in two North American maple genomes.</title>
        <authorList>
            <person name="McEvoy S.L."/>
            <person name="Sezen U.U."/>
            <person name="Trouern-Trend A."/>
            <person name="McMahon S.M."/>
            <person name="Schaberg P.G."/>
            <person name="Yang J."/>
            <person name="Wegrzyn J.L."/>
            <person name="Swenson N.G."/>
        </authorList>
    </citation>
    <scope>NUCLEOTIDE SEQUENCE</scope>
    <source>
        <strain evidence="3">NS2018</strain>
    </source>
</reference>
<reference evidence="3" key="2">
    <citation type="submission" date="2023-06" db="EMBL/GenBank/DDBJ databases">
        <authorList>
            <person name="Swenson N.G."/>
            <person name="Wegrzyn J.L."/>
            <person name="Mcevoy S.L."/>
        </authorList>
    </citation>
    <scope>NUCLEOTIDE SEQUENCE</scope>
    <source>
        <strain evidence="3">NS2018</strain>
        <tissue evidence="3">Leaf</tissue>
    </source>
</reference>
<keyword evidence="2" id="KW-0677">Repeat</keyword>
<keyword evidence="1" id="KW-0433">Leucine-rich repeat</keyword>
<dbReference type="InterPro" id="IPR001611">
    <property type="entry name" value="Leu-rich_rpt"/>
</dbReference>
<organism evidence="3 4">
    <name type="scientific">Acer saccharum</name>
    <name type="common">Sugar maple</name>
    <dbReference type="NCBI Taxonomy" id="4024"/>
    <lineage>
        <taxon>Eukaryota</taxon>
        <taxon>Viridiplantae</taxon>
        <taxon>Streptophyta</taxon>
        <taxon>Embryophyta</taxon>
        <taxon>Tracheophyta</taxon>
        <taxon>Spermatophyta</taxon>
        <taxon>Magnoliopsida</taxon>
        <taxon>eudicotyledons</taxon>
        <taxon>Gunneridae</taxon>
        <taxon>Pentapetalae</taxon>
        <taxon>rosids</taxon>
        <taxon>malvids</taxon>
        <taxon>Sapindales</taxon>
        <taxon>Sapindaceae</taxon>
        <taxon>Hippocastanoideae</taxon>
        <taxon>Acereae</taxon>
        <taxon>Acer</taxon>
    </lineage>
</organism>
<proteinExistence type="predicted"/>
<name>A0AA39V7P4_ACESA</name>
<evidence type="ECO:0000256" key="2">
    <source>
        <dbReference type="ARBA" id="ARBA00022737"/>
    </source>
</evidence>
<dbReference type="AlphaFoldDB" id="A0AA39V7P4"/>
<evidence type="ECO:0000313" key="4">
    <source>
        <dbReference type="Proteomes" id="UP001168877"/>
    </source>
</evidence>
<dbReference type="Pfam" id="PF07725">
    <property type="entry name" value="LRR_3"/>
    <property type="match status" value="1"/>
</dbReference>
<comment type="caution">
    <text evidence="3">The sequence shown here is derived from an EMBL/GenBank/DDBJ whole genome shotgun (WGS) entry which is preliminary data.</text>
</comment>
<dbReference type="Gene3D" id="3.80.10.10">
    <property type="entry name" value="Ribonuclease Inhibitor"/>
    <property type="match status" value="2"/>
</dbReference>
<dbReference type="Pfam" id="PF00560">
    <property type="entry name" value="LRR_1"/>
    <property type="match status" value="1"/>
</dbReference>
<dbReference type="Proteomes" id="UP001168877">
    <property type="component" value="Unassembled WGS sequence"/>
</dbReference>
<dbReference type="PANTHER" id="PTHR11017:SF574">
    <property type="entry name" value="ADP-RIBOSYL CYCLASE_CYCLIC ADP-RIBOSE HYDROLASE"/>
    <property type="match status" value="1"/>
</dbReference>